<gene>
    <name evidence="3" type="ORF">HO133_002218</name>
</gene>
<comment type="caution">
    <text evidence="3">The sequence shown here is derived from an EMBL/GenBank/DDBJ whole genome shotgun (WGS) entry which is preliminary data.</text>
</comment>
<protein>
    <recommendedName>
        <fullName evidence="5">NAD(P)-binding protein</fullName>
    </recommendedName>
</protein>
<keyword evidence="4" id="KW-1185">Reference proteome</keyword>
<dbReference type="Proteomes" id="UP000593566">
    <property type="component" value="Unassembled WGS sequence"/>
</dbReference>
<evidence type="ECO:0000313" key="4">
    <source>
        <dbReference type="Proteomes" id="UP000593566"/>
    </source>
</evidence>
<dbReference type="Gene3D" id="3.40.50.720">
    <property type="entry name" value="NAD(P)-binding Rossmann-like Domain"/>
    <property type="match status" value="1"/>
</dbReference>
<dbReference type="PRINTS" id="PR00081">
    <property type="entry name" value="GDHRDH"/>
</dbReference>
<organism evidence="3 4">
    <name type="scientific">Letharia lupina</name>
    <dbReference type="NCBI Taxonomy" id="560253"/>
    <lineage>
        <taxon>Eukaryota</taxon>
        <taxon>Fungi</taxon>
        <taxon>Dikarya</taxon>
        <taxon>Ascomycota</taxon>
        <taxon>Pezizomycotina</taxon>
        <taxon>Lecanoromycetes</taxon>
        <taxon>OSLEUM clade</taxon>
        <taxon>Lecanoromycetidae</taxon>
        <taxon>Lecanorales</taxon>
        <taxon>Lecanorineae</taxon>
        <taxon>Parmeliaceae</taxon>
        <taxon>Letharia</taxon>
    </lineage>
</organism>
<dbReference type="GO" id="GO:0016491">
    <property type="term" value="F:oxidoreductase activity"/>
    <property type="evidence" value="ECO:0007669"/>
    <property type="project" value="UniProtKB-KW"/>
</dbReference>
<dbReference type="RefSeq" id="XP_037150798.1">
    <property type="nucleotide sequence ID" value="XM_037293145.1"/>
</dbReference>
<evidence type="ECO:0000256" key="1">
    <source>
        <dbReference type="ARBA" id="ARBA00006484"/>
    </source>
</evidence>
<dbReference type="InterPro" id="IPR036291">
    <property type="entry name" value="NAD(P)-bd_dom_sf"/>
</dbReference>
<dbReference type="PANTHER" id="PTHR24320">
    <property type="entry name" value="RETINOL DEHYDROGENASE"/>
    <property type="match status" value="1"/>
</dbReference>
<dbReference type="Pfam" id="PF00106">
    <property type="entry name" value="adh_short"/>
    <property type="match status" value="1"/>
</dbReference>
<dbReference type="AlphaFoldDB" id="A0A8H6CDH5"/>
<dbReference type="EMBL" id="JACCJB010000014">
    <property type="protein sequence ID" value="KAF6221363.1"/>
    <property type="molecule type" value="Genomic_DNA"/>
</dbReference>
<dbReference type="InterPro" id="IPR002347">
    <property type="entry name" value="SDR_fam"/>
</dbReference>
<evidence type="ECO:0000313" key="3">
    <source>
        <dbReference type="EMBL" id="KAF6221363.1"/>
    </source>
</evidence>
<proteinExistence type="inferred from homology"/>
<dbReference type="PANTHER" id="PTHR24320:SF283">
    <property type="entry name" value="RETINOL DEHYDROGENASE 11"/>
    <property type="match status" value="1"/>
</dbReference>
<reference evidence="3 4" key="1">
    <citation type="journal article" date="2020" name="Genomics">
        <title>Complete, high-quality genomes from long-read metagenomic sequencing of two wolf lichen thalli reveals enigmatic genome architecture.</title>
        <authorList>
            <person name="McKenzie S.K."/>
            <person name="Walston R.F."/>
            <person name="Allen J.L."/>
        </authorList>
    </citation>
    <scope>NUCLEOTIDE SEQUENCE [LARGE SCALE GENOMIC DNA]</scope>
    <source>
        <strain evidence="3">WasteWater1</strain>
    </source>
</reference>
<accession>A0A8H6CDH5</accession>
<dbReference type="SUPFAM" id="SSF51735">
    <property type="entry name" value="NAD(P)-binding Rossmann-fold domains"/>
    <property type="match status" value="1"/>
</dbReference>
<evidence type="ECO:0000256" key="2">
    <source>
        <dbReference type="ARBA" id="ARBA00023002"/>
    </source>
</evidence>
<dbReference type="GeneID" id="59330632"/>
<sequence length="197" mass="21324">MARAIASKGPSLLVLIARSTSKAEAVSKQLGVDFLSVKTRVLSLDLSSQKSVRQAATELENITKAVDVLINNAGVMAVSERTLSKDGEDIQFATNYSPQSGARTVNITSAAHVLTHLRFSDHIFKGVPIPYEEQPNTAIASQMDMPELDPQGGYHPMIAYCHSNTVNMLFTTELAEMLKDKGIYPFTSAPGVVETEL</sequence>
<evidence type="ECO:0008006" key="5">
    <source>
        <dbReference type="Google" id="ProtNLM"/>
    </source>
</evidence>
<keyword evidence="2" id="KW-0560">Oxidoreductase</keyword>
<name>A0A8H6CDH5_9LECA</name>
<comment type="similarity">
    <text evidence="1">Belongs to the short-chain dehydrogenases/reductases (SDR) family.</text>
</comment>